<gene>
    <name evidence="2" type="ORF">Q9312_19215</name>
    <name evidence="1" type="ORF">Q9312_19325</name>
</gene>
<organism evidence="1 3">
    <name type="scientific">Pleionea litopenaei</name>
    <dbReference type="NCBI Taxonomy" id="3070815"/>
    <lineage>
        <taxon>Bacteria</taxon>
        <taxon>Pseudomonadati</taxon>
        <taxon>Pseudomonadota</taxon>
        <taxon>Gammaproteobacteria</taxon>
        <taxon>Oceanospirillales</taxon>
        <taxon>Pleioneaceae</taxon>
        <taxon>Pleionea</taxon>
    </lineage>
</organism>
<proteinExistence type="predicted"/>
<evidence type="ECO:0000313" key="2">
    <source>
        <dbReference type="EMBL" id="WMS89309.1"/>
    </source>
</evidence>
<evidence type="ECO:0000313" key="3">
    <source>
        <dbReference type="Proteomes" id="UP001239782"/>
    </source>
</evidence>
<dbReference type="EMBL" id="CP133550">
    <property type="protein sequence ID" value="WMS89288.1"/>
    <property type="molecule type" value="Genomic_DNA"/>
</dbReference>
<protein>
    <submittedName>
        <fullName evidence="1">Uncharacterized protein</fullName>
    </submittedName>
</protein>
<dbReference type="EMBL" id="CP133550">
    <property type="protein sequence ID" value="WMS89309.1"/>
    <property type="molecule type" value="Genomic_DNA"/>
</dbReference>
<name>A0AA51X8G6_9GAMM</name>
<reference evidence="1 3" key="1">
    <citation type="submission" date="2023-08" db="EMBL/GenBank/DDBJ databases">
        <title>Pleionea litopenaei sp. nov., isolated from stomach of juvenile Litopenaeus vannamei.</title>
        <authorList>
            <person name="Rho A.M."/>
            <person name="Hwang C.Y."/>
        </authorList>
    </citation>
    <scope>NUCLEOTIDE SEQUENCE [LARGE SCALE GENOMIC DNA]</scope>
    <source>
        <strain evidence="1 3">HL-JVS1</strain>
        <plasmid evidence="1 3">unnamed2</plasmid>
    </source>
</reference>
<sequence length="88" mass="10158">MYELWRFSIQQGEKQLINLSFEEAESFCDSLKKPFRLSAKWVDDVGIGEFKGAYTDNDTSLEDWLLGIKNKLARNPEKGVNIEITVNK</sequence>
<accession>A0AA51X8G6</accession>
<geneLocation type="plasmid" evidence="1 3">
    <name>unnamed2</name>
</geneLocation>
<evidence type="ECO:0000313" key="1">
    <source>
        <dbReference type="EMBL" id="WMS89288.1"/>
    </source>
</evidence>
<dbReference type="KEGG" id="plei:Q9312_19215"/>
<dbReference type="Proteomes" id="UP001239782">
    <property type="component" value="Plasmid unnamed2"/>
</dbReference>
<dbReference type="RefSeq" id="WP_309204580.1">
    <property type="nucleotide sequence ID" value="NZ_CP133550.1"/>
</dbReference>
<keyword evidence="3" id="KW-1185">Reference proteome</keyword>
<dbReference type="KEGG" id="plei:Q9312_19325"/>
<dbReference type="AlphaFoldDB" id="A0AA51X8G6"/>
<keyword evidence="1" id="KW-0614">Plasmid</keyword>